<dbReference type="RefSeq" id="WP_072950329.1">
    <property type="nucleotide sequence ID" value="NZ_FNSV01000006.1"/>
</dbReference>
<dbReference type="OrthoDB" id="4474045at2"/>
<reference evidence="2" key="1">
    <citation type="submission" date="2016-10" db="EMBL/GenBank/DDBJ databases">
        <authorList>
            <person name="Varghese N."/>
            <person name="Submissions S."/>
        </authorList>
    </citation>
    <scope>NUCLEOTIDE SEQUENCE [LARGE SCALE GENOMIC DNA]</scope>
    <source>
        <strain evidence="2">DSM 44498</strain>
    </source>
</reference>
<name>A0A1H5ENH8_9NOCA</name>
<protein>
    <submittedName>
        <fullName evidence="1">Uncharacterized protein</fullName>
    </submittedName>
</protein>
<gene>
    <name evidence="1" type="ORF">SAMN04490239_9302</name>
</gene>
<organism evidence="1 2">
    <name type="scientific">Rhodococcus koreensis</name>
    <dbReference type="NCBI Taxonomy" id="99653"/>
    <lineage>
        <taxon>Bacteria</taxon>
        <taxon>Bacillati</taxon>
        <taxon>Actinomycetota</taxon>
        <taxon>Actinomycetes</taxon>
        <taxon>Mycobacteriales</taxon>
        <taxon>Nocardiaceae</taxon>
        <taxon>Rhodococcus</taxon>
    </lineage>
</organism>
<dbReference type="AlphaFoldDB" id="A0A1H5ENH8"/>
<evidence type="ECO:0000313" key="1">
    <source>
        <dbReference type="EMBL" id="SED92695.1"/>
    </source>
</evidence>
<dbReference type="EMBL" id="FNSV01000006">
    <property type="protein sequence ID" value="SED92695.1"/>
    <property type="molecule type" value="Genomic_DNA"/>
</dbReference>
<dbReference type="Proteomes" id="UP000183561">
    <property type="component" value="Unassembled WGS sequence"/>
</dbReference>
<keyword evidence="2" id="KW-1185">Reference proteome</keyword>
<evidence type="ECO:0000313" key="2">
    <source>
        <dbReference type="Proteomes" id="UP000183561"/>
    </source>
</evidence>
<accession>A0A1H5ENH8</accession>
<proteinExistence type="predicted"/>
<sequence>MSRRISQSITPTTEDVTILREPFATKGGNDPVITELRRVLKDAVPTWLPKLSDDQELTRSRLDEFKAAVTLRRQIIEVLPDAQARTDALAALDNADKTVAEMDSELSVGAFGG</sequence>